<dbReference type="eggNOG" id="ENOG5031JUA">
    <property type="taxonomic scope" value="Bacteria"/>
</dbReference>
<dbReference type="Gene3D" id="3.30.1150.10">
    <property type="match status" value="1"/>
</dbReference>
<dbReference type="KEGG" id="swp:swp_0336"/>
<reference evidence="3 4" key="1">
    <citation type="journal article" date="2008" name="PLoS ONE">
        <title>Environmental adaptation: genomic analysis of the piezotolerant and psychrotolerant deep-sea iron reducing bacterium Shewanella piezotolerans WP3.</title>
        <authorList>
            <person name="Wang F."/>
            <person name="Wang J."/>
            <person name="Jian H."/>
            <person name="Zhang B."/>
            <person name="Li S."/>
            <person name="Wang F."/>
            <person name="Zeng X."/>
            <person name="Gao L."/>
            <person name="Bartlett D.H."/>
            <person name="Yu J."/>
            <person name="Hu S."/>
            <person name="Xiao X."/>
        </authorList>
    </citation>
    <scope>NUCLEOTIDE SEQUENCE [LARGE SCALE GENOMIC DNA]</scope>
    <source>
        <strain evidence="4">WP3 / JCM 13877</strain>
    </source>
</reference>
<evidence type="ECO:0000313" key="3">
    <source>
        <dbReference type="EMBL" id="ACJ27171.1"/>
    </source>
</evidence>
<dbReference type="InterPro" id="IPR037682">
    <property type="entry name" value="TonB_C"/>
</dbReference>
<feature type="domain" description="TonB C-terminal" evidence="2">
    <location>
        <begin position="76"/>
        <end position="136"/>
    </location>
</feature>
<dbReference type="GO" id="GO:0055085">
    <property type="term" value="P:transmembrane transport"/>
    <property type="evidence" value="ECO:0007669"/>
    <property type="project" value="InterPro"/>
</dbReference>
<dbReference type="EMBL" id="CP000472">
    <property type="protein sequence ID" value="ACJ27171.1"/>
    <property type="molecule type" value="Genomic_DNA"/>
</dbReference>
<evidence type="ECO:0000259" key="2">
    <source>
        <dbReference type="Pfam" id="PF03544"/>
    </source>
</evidence>
<gene>
    <name evidence="3" type="ordered locus">swp_0336</name>
</gene>
<organism evidence="3 4">
    <name type="scientific">Shewanella piezotolerans (strain WP3 / JCM 13877)</name>
    <dbReference type="NCBI Taxonomy" id="225849"/>
    <lineage>
        <taxon>Bacteria</taxon>
        <taxon>Pseudomonadati</taxon>
        <taxon>Pseudomonadota</taxon>
        <taxon>Gammaproteobacteria</taxon>
        <taxon>Alteromonadales</taxon>
        <taxon>Shewanellaceae</taxon>
        <taxon>Shewanella</taxon>
    </lineage>
</organism>
<keyword evidence="1" id="KW-0732">Signal</keyword>
<evidence type="ECO:0000313" key="4">
    <source>
        <dbReference type="Proteomes" id="UP000000753"/>
    </source>
</evidence>
<dbReference type="RefSeq" id="WP_020910554.1">
    <property type="nucleotide sequence ID" value="NC_011566.1"/>
</dbReference>
<keyword evidence="4" id="KW-1185">Reference proteome</keyword>
<protein>
    <recommendedName>
        <fullName evidence="2">TonB C-terminal domain-containing protein</fullName>
    </recommendedName>
</protein>
<dbReference type="AlphaFoldDB" id="B8CHP5"/>
<sequence length="136" mass="15201">MSFDRLKTNNAFVASLLVFFSLTACSTSPSQYKNQHVLPLDSASFAQYWVAKDKLIDWRKALPAEFHSDSKENTTHYKASFIVDSHGQLTQLEIINSVTGELLEQAALADISSHEFYPTAQNSALQAVQVNTSFRL</sequence>
<dbReference type="OrthoDB" id="6264765at2"/>
<evidence type="ECO:0000256" key="1">
    <source>
        <dbReference type="SAM" id="SignalP"/>
    </source>
</evidence>
<dbReference type="HOGENOM" id="CLU_1905325_0_0_6"/>
<name>B8CHP5_SHEPW</name>
<dbReference type="SUPFAM" id="SSF74653">
    <property type="entry name" value="TolA/TonB C-terminal domain"/>
    <property type="match status" value="1"/>
</dbReference>
<proteinExistence type="predicted"/>
<dbReference type="Pfam" id="PF03544">
    <property type="entry name" value="TonB_C"/>
    <property type="match status" value="1"/>
</dbReference>
<feature type="signal peptide" evidence="1">
    <location>
        <begin position="1"/>
        <end position="26"/>
    </location>
</feature>
<accession>B8CHP5</accession>
<dbReference type="Proteomes" id="UP000000753">
    <property type="component" value="Chromosome"/>
</dbReference>
<feature type="chain" id="PRO_5002866665" description="TonB C-terminal domain-containing protein" evidence="1">
    <location>
        <begin position="27"/>
        <end position="136"/>
    </location>
</feature>
<dbReference type="PROSITE" id="PS51257">
    <property type="entry name" value="PROKAR_LIPOPROTEIN"/>
    <property type="match status" value="1"/>
</dbReference>